<dbReference type="EMBL" id="PJQM01007301">
    <property type="protein sequence ID" value="RCH78361.1"/>
    <property type="molecule type" value="Genomic_DNA"/>
</dbReference>
<feature type="non-terminal residue" evidence="3">
    <location>
        <position position="108"/>
    </location>
</feature>
<dbReference type="OrthoDB" id="7482721at2759"/>
<dbReference type="Gene3D" id="3.90.180.10">
    <property type="entry name" value="Medium-chain alcohol dehydrogenases, catalytic domain"/>
    <property type="match status" value="1"/>
</dbReference>
<dbReference type="Proteomes" id="UP000253551">
    <property type="component" value="Unassembled WGS sequence"/>
</dbReference>
<protein>
    <submittedName>
        <fullName evidence="3">Mitochondrial 2-enoyl thioester reductase</fullName>
    </submittedName>
</protein>
<dbReference type="GO" id="GO:0016491">
    <property type="term" value="F:oxidoreductase activity"/>
    <property type="evidence" value="ECO:0007669"/>
    <property type="project" value="UniProtKB-KW"/>
</dbReference>
<dbReference type="InterPro" id="IPR011032">
    <property type="entry name" value="GroES-like_sf"/>
</dbReference>
<name>A0A367ILG6_RHIST</name>
<dbReference type="InterPro" id="IPR051034">
    <property type="entry name" value="Mito_Enoyl-ACP_Reductase"/>
</dbReference>
<proteinExistence type="predicted"/>
<comment type="caution">
    <text evidence="3">The sequence shown here is derived from an EMBL/GenBank/DDBJ whole genome shotgun (WGS) entry which is preliminary data.</text>
</comment>
<evidence type="ECO:0000256" key="1">
    <source>
        <dbReference type="ARBA" id="ARBA00022857"/>
    </source>
</evidence>
<keyword evidence="1" id="KW-0521">NADP</keyword>
<accession>A0A367ILG6</accession>
<dbReference type="SUPFAM" id="SSF50129">
    <property type="entry name" value="GroES-like"/>
    <property type="match status" value="1"/>
</dbReference>
<keyword evidence="2" id="KW-0560">Oxidoreductase</keyword>
<dbReference type="STRING" id="4846.A0A367ILG6"/>
<dbReference type="GO" id="GO:0006631">
    <property type="term" value="P:fatty acid metabolic process"/>
    <property type="evidence" value="ECO:0007669"/>
    <property type="project" value="TreeGrafter"/>
</dbReference>
<organism evidence="3 4">
    <name type="scientific">Rhizopus stolonifer</name>
    <name type="common">Rhizopus nigricans</name>
    <dbReference type="NCBI Taxonomy" id="4846"/>
    <lineage>
        <taxon>Eukaryota</taxon>
        <taxon>Fungi</taxon>
        <taxon>Fungi incertae sedis</taxon>
        <taxon>Mucoromycota</taxon>
        <taxon>Mucoromycotina</taxon>
        <taxon>Mucoromycetes</taxon>
        <taxon>Mucorales</taxon>
        <taxon>Mucorineae</taxon>
        <taxon>Rhizopodaceae</taxon>
        <taxon>Rhizopus</taxon>
    </lineage>
</organism>
<evidence type="ECO:0000256" key="2">
    <source>
        <dbReference type="ARBA" id="ARBA00023002"/>
    </source>
</evidence>
<keyword evidence="4" id="KW-1185">Reference proteome</keyword>
<evidence type="ECO:0000313" key="3">
    <source>
        <dbReference type="EMBL" id="RCH78361.1"/>
    </source>
</evidence>
<reference evidence="3 4" key="1">
    <citation type="journal article" date="2018" name="G3 (Bethesda)">
        <title>Phylogenetic and Phylogenomic Definition of Rhizopus Species.</title>
        <authorList>
            <person name="Gryganskyi A.P."/>
            <person name="Golan J."/>
            <person name="Dolatabadi S."/>
            <person name="Mondo S."/>
            <person name="Robb S."/>
            <person name="Idnurm A."/>
            <person name="Muszewska A."/>
            <person name="Steczkiewicz K."/>
            <person name="Masonjones S."/>
            <person name="Liao H.L."/>
            <person name="Gajdeczka M.T."/>
            <person name="Anike F."/>
            <person name="Vuek A."/>
            <person name="Anishchenko I.M."/>
            <person name="Voigt K."/>
            <person name="de Hoog G.S."/>
            <person name="Smith M.E."/>
            <person name="Heitman J."/>
            <person name="Vilgalys R."/>
            <person name="Stajich J.E."/>
        </authorList>
    </citation>
    <scope>NUCLEOTIDE SEQUENCE [LARGE SCALE GENOMIC DNA]</scope>
    <source>
        <strain evidence="3 4">LSU 92-RS-03</strain>
    </source>
</reference>
<gene>
    <name evidence="3" type="primary">ETR1_1</name>
    <name evidence="3" type="ORF">CU098_000757</name>
</gene>
<dbReference type="GO" id="GO:0005739">
    <property type="term" value="C:mitochondrion"/>
    <property type="evidence" value="ECO:0007669"/>
    <property type="project" value="TreeGrafter"/>
</dbReference>
<dbReference type="PANTHER" id="PTHR43981:SF2">
    <property type="entry name" value="ENOYL-[ACYL-CARRIER-PROTEIN] REDUCTASE, MITOCHONDRIAL"/>
    <property type="match status" value="1"/>
</dbReference>
<dbReference type="PANTHER" id="PTHR43981">
    <property type="entry name" value="ENOYL-[ACYL-CARRIER-PROTEIN] REDUCTASE, MITOCHONDRIAL"/>
    <property type="match status" value="1"/>
</dbReference>
<evidence type="ECO:0000313" key="4">
    <source>
        <dbReference type="Proteomes" id="UP000253551"/>
    </source>
</evidence>
<sequence>MGFLLHLISKTQQPTRWVVRRAYSAQSDITASAMVFKDYGQPSQVLKWHSYRLPALTADTVHVKFLASPINPADVNMIQGVYPIKPTFQQLGTEESLAVGGNEGLAEV</sequence>
<dbReference type="AlphaFoldDB" id="A0A367ILG6"/>